<dbReference type="SUPFAM" id="SSF52540">
    <property type="entry name" value="P-loop containing nucleoside triphosphate hydrolases"/>
    <property type="match status" value="1"/>
</dbReference>
<evidence type="ECO:0000256" key="4">
    <source>
        <dbReference type="SAM" id="MobiDB-lite"/>
    </source>
</evidence>
<dbReference type="GO" id="GO:0005634">
    <property type="term" value="C:nucleus"/>
    <property type="evidence" value="ECO:0007669"/>
    <property type="project" value="TreeGrafter"/>
</dbReference>
<keyword evidence="3" id="KW-0067">ATP-binding</keyword>
<dbReference type="InterPro" id="IPR027417">
    <property type="entry name" value="P-loop_NTPase"/>
</dbReference>
<dbReference type="PANTHER" id="PTHR23077:SF171">
    <property type="entry name" value="NUCLEAR VALOSIN-CONTAINING PROTEIN-LIKE"/>
    <property type="match status" value="1"/>
</dbReference>
<evidence type="ECO:0000313" key="6">
    <source>
        <dbReference type="EMBL" id="CUS09601.1"/>
    </source>
</evidence>
<dbReference type="Gene3D" id="1.10.8.60">
    <property type="match status" value="1"/>
</dbReference>
<comment type="similarity">
    <text evidence="1">Belongs to the AAA ATPase family.</text>
</comment>
<feature type="compositionally biased region" description="Basic and acidic residues" evidence="4">
    <location>
        <begin position="24"/>
        <end position="36"/>
    </location>
</feature>
<dbReference type="AlphaFoldDB" id="A0A292PS49"/>
<dbReference type="Gene3D" id="3.40.50.300">
    <property type="entry name" value="P-loop containing nucleotide triphosphate hydrolases"/>
    <property type="match status" value="2"/>
</dbReference>
<dbReference type="PANTHER" id="PTHR23077">
    <property type="entry name" value="AAA-FAMILY ATPASE"/>
    <property type="match status" value="1"/>
</dbReference>
<keyword evidence="2" id="KW-0547">Nucleotide-binding</keyword>
<dbReference type="GO" id="GO:1990275">
    <property type="term" value="F:preribosome binding"/>
    <property type="evidence" value="ECO:0007669"/>
    <property type="project" value="TreeGrafter"/>
</dbReference>
<dbReference type="Proteomes" id="UP001412239">
    <property type="component" value="Unassembled WGS sequence"/>
</dbReference>
<evidence type="ECO:0000259" key="5">
    <source>
        <dbReference type="Pfam" id="PF00004"/>
    </source>
</evidence>
<evidence type="ECO:0000256" key="1">
    <source>
        <dbReference type="ARBA" id="ARBA00006914"/>
    </source>
</evidence>
<feature type="domain" description="ATPase AAA-type core" evidence="5">
    <location>
        <begin position="155"/>
        <end position="200"/>
    </location>
</feature>
<dbReference type="EMBL" id="LN891076">
    <property type="protein sequence ID" value="CUS09601.1"/>
    <property type="molecule type" value="Genomic_DNA"/>
</dbReference>
<evidence type="ECO:0000313" key="7">
    <source>
        <dbReference type="Proteomes" id="UP001412239"/>
    </source>
</evidence>
<keyword evidence="7" id="KW-1185">Reference proteome</keyword>
<gene>
    <name evidence="6" type="ORF">GSTUAT00006316001</name>
</gene>
<dbReference type="InterPro" id="IPR003959">
    <property type="entry name" value="ATPase_AAA_core"/>
</dbReference>
<feature type="compositionally biased region" description="Basic and acidic residues" evidence="4">
    <location>
        <begin position="230"/>
        <end position="247"/>
    </location>
</feature>
<name>A0A292PS49_9PEZI</name>
<feature type="region of interest" description="Disordered" evidence="4">
    <location>
        <begin position="1"/>
        <end position="37"/>
    </location>
</feature>
<dbReference type="GO" id="GO:0003723">
    <property type="term" value="F:RNA binding"/>
    <property type="evidence" value="ECO:0007669"/>
    <property type="project" value="TreeGrafter"/>
</dbReference>
<protein>
    <recommendedName>
        <fullName evidence="5">ATPase AAA-type core domain-containing protein</fullName>
    </recommendedName>
</protein>
<dbReference type="GO" id="GO:0042254">
    <property type="term" value="P:ribosome biogenesis"/>
    <property type="evidence" value="ECO:0007669"/>
    <property type="project" value="TreeGrafter"/>
</dbReference>
<sequence>MDEKAAGNTIPASLVPRKRKERRPVKDGESVKRCKGNDPPLLALMPVTVAPGVSDLKSTLPPAAYSDRLTEGPLDSLNITPTAFLTALPKIQPSSMREGFAMVPDVTWADIGALDSLRVEMQTAIVQPIKTPELFASVGITAPAGILLWGPPGCVNTLLVELGELSSRKGIYVIAATNRPDAIDPAILSPGRLNTLLFVGLPNTEGRVEILKTITKKTPLSNVDLGAISRDGRCRDPSPTDVPEVREGGNTSNRQVVVTAEDFEKAFADVGPSLSVDNRERYRELAATFGRGRVVGAGMGHSRPTCDSLPNTYEA</sequence>
<accession>A0A292PS49</accession>
<reference evidence="6" key="1">
    <citation type="submission" date="2015-10" db="EMBL/GenBank/DDBJ databases">
        <authorList>
            <person name="Regsiter A."/>
            <person name="william w."/>
        </authorList>
    </citation>
    <scope>NUCLEOTIDE SEQUENCE</scope>
    <source>
        <strain evidence="6">Montdore</strain>
    </source>
</reference>
<evidence type="ECO:0000256" key="3">
    <source>
        <dbReference type="ARBA" id="ARBA00022840"/>
    </source>
</evidence>
<evidence type="ECO:0000256" key="2">
    <source>
        <dbReference type="ARBA" id="ARBA00022741"/>
    </source>
</evidence>
<dbReference type="GO" id="GO:0016887">
    <property type="term" value="F:ATP hydrolysis activity"/>
    <property type="evidence" value="ECO:0007669"/>
    <property type="project" value="InterPro"/>
</dbReference>
<organism evidence="6 7">
    <name type="scientific">Tuber aestivum</name>
    <name type="common">summer truffle</name>
    <dbReference type="NCBI Taxonomy" id="59557"/>
    <lineage>
        <taxon>Eukaryota</taxon>
        <taxon>Fungi</taxon>
        <taxon>Dikarya</taxon>
        <taxon>Ascomycota</taxon>
        <taxon>Pezizomycotina</taxon>
        <taxon>Pezizomycetes</taxon>
        <taxon>Pezizales</taxon>
        <taxon>Tuberaceae</taxon>
        <taxon>Tuber</taxon>
    </lineage>
</organism>
<dbReference type="InterPro" id="IPR050168">
    <property type="entry name" value="AAA_ATPase_domain"/>
</dbReference>
<feature type="region of interest" description="Disordered" evidence="4">
    <location>
        <begin position="228"/>
        <end position="251"/>
    </location>
</feature>
<dbReference type="GO" id="GO:0005524">
    <property type="term" value="F:ATP binding"/>
    <property type="evidence" value="ECO:0007669"/>
    <property type="project" value="UniProtKB-KW"/>
</dbReference>
<dbReference type="Pfam" id="PF00004">
    <property type="entry name" value="AAA"/>
    <property type="match status" value="1"/>
</dbReference>
<proteinExistence type="inferred from homology"/>